<accession>A0A0E9XWF0</accession>
<evidence type="ECO:0000313" key="1">
    <source>
        <dbReference type="EMBL" id="JAI06191.1"/>
    </source>
</evidence>
<reference evidence="1" key="2">
    <citation type="journal article" date="2015" name="Fish Shellfish Immunol.">
        <title>Early steps in the European eel (Anguilla anguilla)-Vibrio vulnificus interaction in the gills: Role of the RtxA13 toxin.</title>
        <authorList>
            <person name="Callol A."/>
            <person name="Pajuelo D."/>
            <person name="Ebbesson L."/>
            <person name="Teles M."/>
            <person name="MacKenzie S."/>
            <person name="Amaro C."/>
        </authorList>
    </citation>
    <scope>NUCLEOTIDE SEQUENCE</scope>
</reference>
<dbReference type="EMBL" id="GBXM01002387">
    <property type="protein sequence ID" value="JAI06191.1"/>
    <property type="molecule type" value="Transcribed_RNA"/>
</dbReference>
<proteinExistence type="predicted"/>
<name>A0A0E9XWF0_ANGAN</name>
<protein>
    <submittedName>
        <fullName evidence="1">Uncharacterized protein</fullName>
    </submittedName>
</protein>
<reference evidence="1" key="1">
    <citation type="submission" date="2014-11" db="EMBL/GenBank/DDBJ databases">
        <authorList>
            <person name="Amaro Gonzalez C."/>
        </authorList>
    </citation>
    <scope>NUCLEOTIDE SEQUENCE</scope>
</reference>
<dbReference type="AlphaFoldDB" id="A0A0E9XWF0"/>
<sequence>MFTKYTGGLRFTHGLLWDVLHF</sequence>
<organism evidence="1">
    <name type="scientific">Anguilla anguilla</name>
    <name type="common">European freshwater eel</name>
    <name type="synonym">Muraena anguilla</name>
    <dbReference type="NCBI Taxonomy" id="7936"/>
    <lineage>
        <taxon>Eukaryota</taxon>
        <taxon>Metazoa</taxon>
        <taxon>Chordata</taxon>
        <taxon>Craniata</taxon>
        <taxon>Vertebrata</taxon>
        <taxon>Euteleostomi</taxon>
        <taxon>Actinopterygii</taxon>
        <taxon>Neopterygii</taxon>
        <taxon>Teleostei</taxon>
        <taxon>Anguilliformes</taxon>
        <taxon>Anguillidae</taxon>
        <taxon>Anguilla</taxon>
    </lineage>
</organism>